<dbReference type="Pfam" id="PF01384">
    <property type="entry name" value="PHO4"/>
    <property type="match status" value="1"/>
</dbReference>
<feature type="transmembrane region" description="Helical" evidence="8">
    <location>
        <begin position="88"/>
        <end position="109"/>
    </location>
</feature>
<evidence type="ECO:0000256" key="9">
    <source>
        <dbReference type="SAM" id="MobiDB-lite"/>
    </source>
</evidence>
<name>A0ABP1QM70_9HEXA</name>
<evidence type="ECO:0000256" key="3">
    <source>
        <dbReference type="ARBA" id="ARBA00022448"/>
    </source>
</evidence>
<dbReference type="EMBL" id="CAXLJM020000040">
    <property type="protein sequence ID" value="CAL8108502.1"/>
    <property type="molecule type" value="Genomic_DNA"/>
</dbReference>
<accession>A0ABP1QM70</accession>
<keyword evidence="11" id="KW-1185">Reference proteome</keyword>
<feature type="transmembrane region" description="Helical" evidence="8">
    <location>
        <begin position="224"/>
        <end position="246"/>
    </location>
</feature>
<evidence type="ECO:0000256" key="4">
    <source>
        <dbReference type="ARBA" id="ARBA00022592"/>
    </source>
</evidence>
<evidence type="ECO:0000313" key="10">
    <source>
        <dbReference type="EMBL" id="CAL8108502.1"/>
    </source>
</evidence>
<keyword evidence="4 8" id="KW-0592">Phosphate transport</keyword>
<dbReference type="InterPro" id="IPR001204">
    <property type="entry name" value="Phos_transporter"/>
</dbReference>
<evidence type="ECO:0000256" key="1">
    <source>
        <dbReference type="ARBA" id="ARBA00004141"/>
    </source>
</evidence>
<gene>
    <name evidence="10" type="ORF">ODALV1_LOCUS12999</name>
</gene>
<dbReference type="Proteomes" id="UP001642540">
    <property type="component" value="Unassembled WGS sequence"/>
</dbReference>
<reference evidence="10 11" key="1">
    <citation type="submission" date="2024-08" db="EMBL/GenBank/DDBJ databases">
        <authorList>
            <person name="Cucini C."/>
            <person name="Frati F."/>
        </authorList>
    </citation>
    <scope>NUCLEOTIDE SEQUENCE [LARGE SCALE GENOMIC DNA]</scope>
</reference>
<feature type="transmembrane region" description="Helical" evidence="8">
    <location>
        <begin position="148"/>
        <end position="169"/>
    </location>
</feature>
<evidence type="ECO:0000256" key="2">
    <source>
        <dbReference type="ARBA" id="ARBA00009916"/>
    </source>
</evidence>
<evidence type="ECO:0000313" key="11">
    <source>
        <dbReference type="Proteomes" id="UP001642540"/>
    </source>
</evidence>
<dbReference type="PANTHER" id="PTHR11101:SF80">
    <property type="entry name" value="PHOSPHATE TRANSPORTER"/>
    <property type="match status" value="1"/>
</dbReference>
<feature type="transmembrane region" description="Helical" evidence="8">
    <location>
        <begin position="46"/>
        <end position="68"/>
    </location>
</feature>
<comment type="caution">
    <text evidence="10">The sequence shown here is derived from an EMBL/GenBank/DDBJ whole genome shotgun (WGS) entry which is preliminary data.</text>
</comment>
<keyword evidence="6 8" id="KW-1133">Transmembrane helix</keyword>
<comment type="function">
    <text evidence="8">Sodium-phosphate symporter.</text>
</comment>
<proteinExistence type="inferred from homology"/>
<dbReference type="PANTHER" id="PTHR11101">
    <property type="entry name" value="PHOSPHATE TRANSPORTER"/>
    <property type="match status" value="1"/>
</dbReference>
<comment type="similarity">
    <text evidence="2 8">Belongs to the inorganic phosphate transporter (PiT) (TC 2.A.20) family.</text>
</comment>
<evidence type="ECO:0000256" key="8">
    <source>
        <dbReference type="RuleBase" id="RU363058"/>
    </source>
</evidence>
<organism evidence="10 11">
    <name type="scientific">Orchesella dallaii</name>
    <dbReference type="NCBI Taxonomy" id="48710"/>
    <lineage>
        <taxon>Eukaryota</taxon>
        <taxon>Metazoa</taxon>
        <taxon>Ecdysozoa</taxon>
        <taxon>Arthropoda</taxon>
        <taxon>Hexapoda</taxon>
        <taxon>Collembola</taxon>
        <taxon>Entomobryomorpha</taxon>
        <taxon>Entomobryoidea</taxon>
        <taxon>Orchesellidae</taxon>
        <taxon>Orchesellinae</taxon>
        <taxon>Orchesella</taxon>
    </lineage>
</organism>
<feature type="transmembrane region" description="Helical" evidence="8">
    <location>
        <begin position="12"/>
        <end position="34"/>
    </location>
</feature>
<evidence type="ECO:0000256" key="7">
    <source>
        <dbReference type="ARBA" id="ARBA00023136"/>
    </source>
</evidence>
<keyword evidence="5 8" id="KW-0812">Transmembrane</keyword>
<feature type="transmembrane region" description="Helical" evidence="8">
    <location>
        <begin position="189"/>
        <end position="204"/>
    </location>
</feature>
<evidence type="ECO:0000256" key="5">
    <source>
        <dbReference type="ARBA" id="ARBA00022692"/>
    </source>
</evidence>
<comment type="subcellular location">
    <subcellularLocation>
        <location evidence="1 8">Membrane</location>
        <topology evidence="1 8">Multi-pass membrane protein</topology>
    </subcellularLocation>
</comment>
<feature type="transmembrane region" description="Helical" evidence="8">
    <location>
        <begin position="432"/>
        <end position="450"/>
    </location>
</feature>
<sequence length="567" mass="60341">MEWLDSLEPKHYIVFAGFLVSFVLAFGIGANDVANSFGTSVGSKVLTLRTACLLATIFEISGAVLLGYKVSDTIRKGIIDVTQYQDDPIEYMIGNLSALGGSAIWLILATFLKMPISGTHSIVGAVLGFSVVARGLSGINWFTLGKIVGSWFVSPLLSGLVSGSIFILIRKFILSKQNPLEPGLRSLPIFYGLTLFINVISILLDGPDMLKIKVEGLPGWTENAFGVLISVVIGLFVAGCVQLIVVPKLRRELSDGCRKSADLVFVIGNNEEGNSAGSSHDGSPASVSLDDVRKPPSSKLEPPSLQITECSSDVDINVNVNKPYYGVVNERIADYVGKKEGKNLEVIPMDGLSPNSSAVPLIKGKSPVPIEDSADSEHPSVGRLFSFLQILTAAFGSFAHGGNDVSNAIGPLIALYLVFDKGSVEQKAATPLWLLVYGGVGISLGLWIWGRRVIKTMGEDLTKITPSSGFTIEIGAAITVLVASKIGLPISTTHCKVGSVVSVGQIRTKGGVDWKLFRNIIFAWMVTVPVSGGLTALLMWLLKSLIMGVPNNDAPGSFFLTANNSTI</sequence>
<keyword evidence="7 8" id="KW-0472">Membrane</keyword>
<feature type="transmembrane region" description="Helical" evidence="8">
    <location>
        <begin position="521"/>
        <end position="542"/>
    </location>
</feature>
<keyword evidence="3 8" id="KW-0813">Transport</keyword>
<protein>
    <recommendedName>
        <fullName evidence="8">Phosphate transporter</fullName>
    </recommendedName>
</protein>
<feature type="region of interest" description="Disordered" evidence="9">
    <location>
        <begin position="274"/>
        <end position="303"/>
    </location>
</feature>
<evidence type="ECO:0000256" key="6">
    <source>
        <dbReference type="ARBA" id="ARBA00022989"/>
    </source>
</evidence>